<protein>
    <recommendedName>
        <fullName evidence="4">Chemotaxis methyl-accepting receptor HlyB-like 4HB MCP domain-containing protein</fullName>
    </recommendedName>
</protein>
<comment type="caution">
    <text evidence="2">The sequence shown here is derived from an EMBL/GenBank/DDBJ whole genome shotgun (WGS) entry which is preliminary data.</text>
</comment>
<evidence type="ECO:0000313" key="2">
    <source>
        <dbReference type="EMBL" id="OKY96249.1"/>
    </source>
</evidence>
<reference evidence="2 3" key="1">
    <citation type="journal article" date="2016" name="Nat. Biotechnol.">
        <title>Measurement of bacterial replication rates in microbial communities.</title>
        <authorList>
            <person name="Brown C.T."/>
            <person name="Olm M.R."/>
            <person name="Thomas B.C."/>
            <person name="Banfield J.F."/>
        </authorList>
    </citation>
    <scope>NUCLEOTIDE SEQUENCE [LARGE SCALE GENOMIC DNA]</scope>
    <source>
        <strain evidence="2">CAG:67_53_122</strain>
    </source>
</reference>
<sequence length="254" mass="28397">MTGIRRRMSIAFLSIVGLLFASGMISFFELSHLSYDTEEILKANQRNVELAKEMLGAVHDQNVAIVHLAILQDASYDSLCRTGMQRLEHAVATAQKGALDRSALDSLTGATTELLVLTKMFLATESPKAGDESGEVWYNEYYEKQYEKVVTAVRDYMTSTQSSLAPRAEQLKKNAYRAVTPVLISLVVMIATVLMLFYFTMLYCVNPIVAMNKGLGQYLTFRIPFAVKAECKDEILELKEKIEALVAMLKQNKA</sequence>
<dbReference type="EMBL" id="MNQH01000002">
    <property type="protein sequence ID" value="OKY96249.1"/>
    <property type="molecule type" value="Genomic_DNA"/>
</dbReference>
<dbReference type="Proteomes" id="UP000187417">
    <property type="component" value="Unassembled WGS sequence"/>
</dbReference>
<name>A0A1Q6FBK4_9BACT</name>
<accession>A0A1Q6FBK4</accession>
<proteinExistence type="predicted"/>
<feature type="transmembrane region" description="Helical" evidence="1">
    <location>
        <begin position="182"/>
        <end position="205"/>
    </location>
</feature>
<keyword evidence="1" id="KW-0472">Membrane</keyword>
<organism evidence="2 3">
    <name type="scientific">Alistipes putredinis</name>
    <dbReference type="NCBI Taxonomy" id="28117"/>
    <lineage>
        <taxon>Bacteria</taxon>
        <taxon>Pseudomonadati</taxon>
        <taxon>Bacteroidota</taxon>
        <taxon>Bacteroidia</taxon>
        <taxon>Bacteroidales</taxon>
        <taxon>Rikenellaceae</taxon>
        <taxon>Alistipes</taxon>
    </lineage>
</organism>
<evidence type="ECO:0000256" key="1">
    <source>
        <dbReference type="SAM" id="Phobius"/>
    </source>
</evidence>
<gene>
    <name evidence="2" type="ORF">BHV66_02440</name>
</gene>
<dbReference type="STRING" id="28117.BHV66_02440"/>
<keyword evidence="1" id="KW-0812">Transmembrane</keyword>
<evidence type="ECO:0000313" key="3">
    <source>
        <dbReference type="Proteomes" id="UP000187417"/>
    </source>
</evidence>
<dbReference type="RefSeq" id="WP_279048741.1">
    <property type="nucleotide sequence ID" value="NZ_CAMQOD010000012.1"/>
</dbReference>
<dbReference type="AlphaFoldDB" id="A0A1Q6FBK4"/>
<keyword evidence="1" id="KW-1133">Transmembrane helix</keyword>
<evidence type="ECO:0008006" key="4">
    <source>
        <dbReference type="Google" id="ProtNLM"/>
    </source>
</evidence>